<dbReference type="RefSeq" id="WP_008483242.1">
    <property type="nucleotide sequence ID" value="NZ_AMRI01000005.1"/>
</dbReference>
<keyword evidence="8" id="KW-1185">Reference proteome</keyword>
<dbReference type="SUPFAM" id="SSF49503">
    <property type="entry name" value="Cupredoxins"/>
    <property type="match status" value="1"/>
</dbReference>
<evidence type="ECO:0000313" key="8">
    <source>
        <dbReference type="Proteomes" id="UP000006755"/>
    </source>
</evidence>
<dbReference type="InterPro" id="IPR014068">
    <property type="entry name" value="Azurin"/>
</dbReference>
<dbReference type="GO" id="GO:0042597">
    <property type="term" value="C:periplasmic space"/>
    <property type="evidence" value="ECO:0007669"/>
    <property type="project" value="UniProtKB-SubCell"/>
</dbReference>
<evidence type="ECO:0000256" key="5">
    <source>
        <dbReference type="RuleBase" id="RU363017"/>
    </source>
</evidence>
<dbReference type="PROSITE" id="PS00196">
    <property type="entry name" value="COPPER_BLUE"/>
    <property type="match status" value="1"/>
</dbReference>
<dbReference type="GO" id="GO:0009055">
    <property type="term" value="F:electron transfer activity"/>
    <property type="evidence" value="ECO:0007669"/>
    <property type="project" value="InterPro"/>
</dbReference>
<feature type="chain" id="PRO_5006526948" description="Azurin" evidence="5">
    <location>
        <begin position="20"/>
        <end position="147"/>
    </location>
</feature>
<comment type="subcellular location">
    <subcellularLocation>
        <location evidence="5">Periplasm</location>
    </subcellularLocation>
</comment>
<evidence type="ECO:0000256" key="4">
    <source>
        <dbReference type="ARBA" id="ARBA00023008"/>
    </source>
</evidence>
<dbReference type="InterPro" id="IPR008972">
    <property type="entry name" value="Cupredoxin"/>
</dbReference>
<evidence type="ECO:0000259" key="6">
    <source>
        <dbReference type="Pfam" id="PF00127"/>
    </source>
</evidence>
<evidence type="ECO:0000256" key="1">
    <source>
        <dbReference type="ARBA" id="ARBA00022448"/>
    </source>
</evidence>
<dbReference type="InterPro" id="IPR050845">
    <property type="entry name" value="Cu-binding_ET"/>
</dbReference>
<dbReference type="Proteomes" id="UP000006755">
    <property type="component" value="Unassembled WGS sequence"/>
</dbReference>
<dbReference type="CDD" id="cd13922">
    <property type="entry name" value="Azurin"/>
    <property type="match status" value="1"/>
</dbReference>
<name>K2K0D6_9GAMM</name>
<feature type="domain" description="Blue (type 1) copper" evidence="6">
    <location>
        <begin position="21"/>
        <end position="147"/>
    </location>
</feature>
<keyword evidence="5" id="KW-0574">Periplasm</keyword>
<dbReference type="InterPro" id="IPR028871">
    <property type="entry name" value="BlueCu_1_BS"/>
</dbReference>
<reference evidence="7 8" key="1">
    <citation type="journal article" date="2012" name="J. Bacteriol.">
        <title>Genome Sequence of Gallaecimonas xiamenensis Type Strain 3-C-1.</title>
        <authorList>
            <person name="Lai Q."/>
            <person name="Wang L."/>
            <person name="Wang W."/>
            <person name="Shao Z."/>
        </authorList>
    </citation>
    <scope>NUCLEOTIDE SEQUENCE [LARGE SCALE GENOMIC DNA]</scope>
    <source>
        <strain evidence="7 8">3-C-1</strain>
    </source>
</reference>
<proteinExistence type="predicted"/>
<sequence length="147" mass="15533">MKKAIFGLLLALGTPAVMADECATVVEGNDAMQFNVKEITVPASCKSFTVTLKHVGKLPKNTMGHNWVLSQSADYQALAMAGAQAGLDKDYLPEGDARVLAHTAIIGGGEETAVTLDMASLKKGGDYSFFCSFPGHFAVMHGKLVVQ</sequence>
<dbReference type="EMBL" id="AMRI01000005">
    <property type="protein sequence ID" value="EKE76164.1"/>
    <property type="molecule type" value="Genomic_DNA"/>
</dbReference>
<dbReference type="InterPro" id="IPR000923">
    <property type="entry name" value="BlueCu_1"/>
</dbReference>
<keyword evidence="2 5" id="KW-0479">Metal-binding</keyword>
<dbReference type="PATRIC" id="fig|745411.4.peg.916"/>
<keyword evidence="3 5" id="KW-0249">Electron transport</keyword>
<protein>
    <recommendedName>
        <fullName evidence="5">Azurin</fullName>
    </recommendedName>
</protein>
<evidence type="ECO:0000256" key="2">
    <source>
        <dbReference type="ARBA" id="ARBA00022723"/>
    </source>
</evidence>
<dbReference type="PANTHER" id="PTHR38439:SF2">
    <property type="entry name" value="OUTER MEMBRANE PROTEIN H.8"/>
    <property type="match status" value="1"/>
</dbReference>
<comment type="function">
    <text evidence="5">Transfers electrons from cytochrome c551 to cytochrome oxidase.</text>
</comment>
<dbReference type="PANTHER" id="PTHR38439">
    <property type="entry name" value="AURACYANIN-B"/>
    <property type="match status" value="1"/>
</dbReference>
<evidence type="ECO:0000313" key="7">
    <source>
        <dbReference type="EMBL" id="EKE76164.1"/>
    </source>
</evidence>
<dbReference type="STRING" id="745411.B3C1_04630"/>
<dbReference type="Gene3D" id="2.60.40.420">
    <property type="entry name" value="Cupredoxins - blue copper proteins"/>
    <property type="match status" value="1"/>
</dbReference>
<dbReference type="GO" id="GO:0005507">
    <property type="term" value="F:copper ion binding"/>
    <property type="evidence" value="ECO:0007669"/>
    <property type="project" value="UniProtKB-UniRule"/>
</dbReference>
<dbReference type="Pfam" id="PF00127">
    <property type="entry name" value="Copper-bind"/>
    <property type="match status" value="1"/>
</dbReference>
<feature type="signal peptide" evidence="5">
    <location>
        <begin position="1"/>
        <end position="19"/>
    </location>
</feature>
<evidence type="ECO:0000256" key="3">
    <source>
        <dbReference type="ARBA" id="ARBA00022982"/>
    </source>
</evidence>
<keyword evidence="1 5" id="KW-0813">Transport</keyword>
<keyword evidence="4 5" id="KW-0186">Copper</keyword>
<dbReference type="eggNOG" id="COG3241">
    <property type="taxonomic scope" value="Bacteria"/>
</dbReference>
<dbReference type="NCBIfam" id="TIGR02695">
    <property type="entry name" value="azurin"/>
    <property type="match status" value="1"/>
</dbReference>
<comment type="caution">
    <text evidence="7">The sequence shown here is derived from an EMBL/GenBank/DDBJ whole genome shotgun (WGS) entry which is preliminary data.</text>
</comment>
<gene>
    <name evidence="7" type="ORF">B3C1_04630</name>
</gene>
<dbReference type="AlphaFoldDB" id="K2K0D6"/>
<keyword evidence="5" id="KW-0732">Signal</keyword>
<accession>K2K0D6</accession>
<organism evidence="7 8">
    <name type="scientific">Gallaecimonas xiamenensis 3-C-1</name>
    <dbReference type="NCBI Taxonomy" id="745411"/>
    <lineage>
        <taxon>Bacteria</taxon>
        <taxon>Pseudomonadati</taxon>
        <taxon>Pseudomonadota</taxon>
        <taxon>Gammaproteobacteria</taxon>
        <taxon>Enterobacterales</taxon>
        <taxon>Gallaecimonadaceae</taxon>
        <taxon>Gallaecimonas</taxon>
    </lineage>
</organism>